<accession>D7DV31</accession>
<dbReference type="OrthoDB" id="26305at2157"/>
<dbReference type="InterPro" id="IPR009563">
    <property type="entry name" value="SSSCA1"/>
</dbReference>
<dbReference type="KEGG" id="mvo:Mvol_1335"/>
<reference evidence="1 2" key="1">
    <citation type="submission" date="2010-05" db="EMBL/GenBank/DDBJ databases">
        <title>Complete sequence of Methanococcus voltae A3.</title>
        <authorList>
            <consortium name="US DOE Joint Genome Institute"/>
            <person name="Lucas S."/>
            <person name="Copeland A."/>
            <person name="Lapidus A."/>
            <person name="Cheng J.-F."/>
            <person name="Bruce D."/>
            <person name="Goodwin L."/>
            <person name="Pitluck S."/>
            <person name="Lowry S."/>
            <person name="Clum A."/>
            <person name="Land M."/>
            <person name="Hauser L."/>
            <person name="Kyrpides N."/>
            <person name="Mikhailova N."/>
            <person name="Whitman W.B."/>
            <person name="Woyke T."/>
        </authorList>
    </citation>
    <scope>NUCLEOTIDE SEQUENCE [LARGE SCALE GENOMIC DNA]</scope>
    <source>
        <strain evidence="2">ATCC BAA-1334 / A3</strain>
    </source>
</reference>
<evidence type="ECO:0000313" key="1">
    <source>
        <dbReference type="EMBL" id="ADI36991.1"/>
    </source>
</evidence>
<organism evidence="1 2">
    <name type="scientific">Methanococcus voltae (strain ATCC BAA-1334 / A3)</name>
    <dbReference type="NCBI Taxonomy" id="456320"/>
    <lineage>
        <taxon>Archaea</taxon>
        <taxon>Methanobacteriati</taxon>
        <taxon>Methanobacteriota</taxon>
        <taxon>Methanomada group</taxon>
        <taxon>Methanococci</taxon>
        <taxon>Methanococcales</taxon>
        <taxon>Methanococcaceae</taxon>
        <taxon>Methanococcus</taxon>
    </lineage>
</organism>
<dbReference type="AlphaFoldDB" id="D7DV31"/>
<sequence>MSGATMLSKHCKICNFPLFEKNGVEYCPNCKNNEENNIKTTNKNNIKSINDDNKYLKDIKYSAILNNKIDFLCNLLEKETDLDKIHKISQLILNLLELSEKLSIFEKK</sequence>
<dbReference type="eggNOG" id="arCOG00578">
    <property type="taxonomic scope" value="Archaea"/>
</dbReference>
<dbReference type="InParanoid" id="D7DV31"/>
<proteinExistence type="predicted"/>
<dbReference type="HOGENOM" id="CLU_142653_2_0_2"/>
<dbReference type="Proteomes" id="UP000007722">
    <property type="component" value="Chromosome"/>
</dbReference>
<dbReference type="Pfam" id="PF06677">
    <property type="entry name" value="Auto_anti-p27"/>
    <property type="match status" value="1"/>
</dbReference>
<name>D7DV31_METV3</name>
<gene>
    <name evidence="1" type="ordered locus">Mvol_1335</name>
</gene>
<evidence type="ECO:0000313" key="2">
    <source>
        <dbReference type="Proteomes" id="UP000007722"/>
    </source>
</evidence>
<dbReference type="EMBL" id="CP002057">
    <property type="protein sequence ID" value="ADI36991.1"/>
    <property type="molecule type" value="Genomic_DNA"/>
</dbReference>
<protein>
    <submittedName>
        <fullName evidence="1">Sjogrens syndrome scleroderma autoantigen 1</fullName>
    </submittedName>
</protein>
<keyword evidence="2" id="KW-1185">Reference proteome</keyword>